<feature type="signal peptide" evidence="1">
    <location>
        <begin position="1"/>
        <end position="18"/>
    </location>
</feature>
<keyword evidence="4" id="KW-1185">Reference proteome</keyword>
<feature type="chain" id="PRO_5045384413" evidence="1">
    <location>
        <begin position="19"/>
        <end position="383"/>
    </location>
</feature>
<dbReference type="EMBL" id="CP081295">
    <property type="protein sequence ID" value="QZD89403.1"/>
    <property type="molecule type" value="Genomic_DNA"/>
</dbReference>
<name>A0ABX8ZQD8_9SPHN</name>
<protein>
    <submittedName>
        <fullName evidence="3">Beta-lactamase family protein</fullName>
    </submittedName>
</protein>
<evidence type="ECO:0000313" key="4">
    <source>
        <dbReference type="Proteomes" id="UP000824281"/>
    </source>
</evidence>
<proteinExistence type="predicted"/>
<evidence type="ECO:0000313" key="3">
    <source>
        <dbReference type="EMBL" id="QZD89403.1"/>
    </source>
</evidence>
<dbReference type="SUPFAM" id="SSF56601">
    <property type="entry name" value="beta-lactamase/transpeptidase-like"/>
    <property type="match status" value="1"/>
</dbReference>
<dbReference type="InterPro" id="IPR012338">
    <property type="entry name" value="Beta-lactam/transpept-like"/>
</dbReference>
<organism evidence="3 4">
    <name type="scientific">Qipengyuania aurantiaca</name>
    <dbReference type="NCBI Taxonomy" id="2867233"/>
    <lineage>
        <taxon>Bacteria</taxon>
        <taxon>Pseudomonadati</taxon>
        <taxon>Pseudomonadota</taxon>
        <taxon>Alphaproteobacteria</taxon>
        <taxon>Sphingomonadales</taxon>
        <taxon>Erythrobacteraceae</taxon>
        <taxon>Qipengyuania</taxon>
    </lineage>
</organism>
<dbReference type="RefSeq" id="WP_221424886.1">
    <property type="nucleotide sequence ID" value="NZ_CP081295.1"/>
</dbReference>
<accession>A0ABX8ZQD8</accession>
<gene>
    <name evidence="3" type="ORF">K3148_11350</name>
</gene>
<dbReference type="InterPro" id="IPR050789">
    <property type="entry name" value="Diverse_Enzym_Activities"/>
</dbReference>
<dbReference type="Gene3D" id="3.40.710.10">
    <property type="entry name" value="DD-peptidase/beta-lactamase superfamily"/>
    <property type="match status" value="1"/>
</dbReference>
<dbReference type="Pfam" id="PF00144">
    <property type="entry name" value="Beta-lactamase"/>
    <property type="match status" value="1"/>
</dbReference>
<sequence>MILRTFAAALCLGTAACATPWATSPLASAPEQVDGVARTVLAQLNVAGIGMARIEDGRVVWMDFWGEQAEGVPVGPQTAFNVASVAKTVLAETTYRIADRTDLDLDDPIAAYYEHPELSKDARYAKLTPRILLSHQAGLLNWADSYDDGKLAFIDEPGNGQVHYSGAGITIVMRYLEARYGKTYPELVDEYLFNPLGIAEIAVGREDWLEGRVAGPVDATGKRYAPFTNDRSGALILMGAYNPADNLYATVPGYARLLVALIKADDLSPEMQQERSTLLSRSDSALGYVCVATPEDCPDPLGYGPGWTLFGEPDRMILNHSGNDFGEHAQVYFSPETREGLVLFMNGGDAFELGLQLLEATDPDLLMARHYRALFDQMAAQAE</sequence>
<evidence type="ECO:0000256" key="1">
    <source>
        <dbReference type="SAM" id="SignalP"/>
    </source>
</evidence>
<dbReference type="PANTHER" id="PTHR43283:SF18">
    <property type="match status" value="1"/>
</dbReference>
<reference evidence="3 4" key="1">
    <citation type="submission" date="2021-08" db="EMBL/GenBank/DDBJ databases">
        <title>Comparative Genomics Analysis of the Genus Qipengyuania Reveals Extensive Genetic Diversity and Metabolic Versatility, Including the Description of Fifteen Novel Species.</title>
        <authorList>
            <person name="Liu Y."/>
        </authorList>
    </citation>
    <scope>NUCLEOTIDE SEQUENCE [LARGE SCALE GENOMIC DNA]</scope>
    <source>
        <strain evidence="3 4">1NDH13</strain>
    </source>
</reference>
<feature type="domain" description="Beta-lactamase-related" evidence="2">
    <location>
        <begin position="36"/>
        <end position="349"/>
    </location>
</feature>
<dbReference type="PANTHER" id="PTHR43283">
    <property type="entry name" value="BETA-LACTAMASE-RELATED"/>
    <property type="match status" value="1"/>
</dbReference>
<dbReference type="PROSITE" id="PS51257">
    <property type="entry name" value="PROKAR_LIPOPROTEIN"/>
    <property type="match status" value="1"/>
</dbReference>
<evidence type="ECO:0000259" key="2">
    <source>
        <dbReference type="Pfam" id="PF00144"/>
    </source>
</evidence>
<dbReference type="InterPro" id="IPR001466">
    <property type="entry name" value="Beta-lactam-related"/>
</dbReference>
<dbReference type="Proteomes" id="UP000824281">
    <property type="component" value="Chromosome"/>
</dbReference>
<keyword evidence="1" id="KW-0732">Signal</keyword>